<evidence type="ECO:0000256" key="13">
    <source>
        <dbReference type="ARBA" id="ARBA00023242"/>
    </source>
</evidence>
<dbReference type="Gene3D" id="3.40.50.300">
    <property type="entry name" value="P-loop containing nucleotide triphosphate hydrolases"/>
    <property type="match status" value="1"/>
</dbReference>
<dbReference type="PANTHER" id="PTHR45685">
    <property type="entry name" value="HELICASE SRCAP-RELATED"/>
    <property type="match status" value="1"/>
</dbReference>
<feature type="region of interest" description="Disordered" evidence="17">
    <location>
        <begin position="217"/>
        <end position="334"/>
    </location>
</feature>
<dbReference type="InterPro" id="IPR001650">
    <property type="entry name" value="Helicase_C-like"/>
</dbReference>
<dbReference type="OrthoDB" id="372624at2759"/>
<keyword evidence="7" id="KW-0067">ATP-binding</keyword>
<feature type="compositionally biased region" description="Low complexity" evidence="17">
    <location>
        <begin position="32"/>
        <end position="48"/>
    </location>
</feature>
<dbReference type="GO" id="GO:0016887">
    <property type="term" value="F:ATP hydrolysis activity"/>
    <property type="evidence" value="ECO:0007669"/>
    <property type="project" value="TreeGrafter"/>
</dbReference>
<evidence type="ECO:0000256" key="14">
    <source>
        <dbReference type="ARBA" id="ARBA00037570"/>
    </source>
</evidence>
<feature type="compositionally biased region" description="Low complexity" evidence="17">
    <location>
        <begin position="718"/>
        <end position="729"/>
    </location>
</feature>
<comment type="function">
    <text evidence="14">Catalytic component of the SWR1 complex which mediates the ATP-dependent exchange of histone H2A for the H2A variant HZT1 leading to transcriptional regulation of selected genes by chromatin remodeling.</text>
</comment>
<dbReference type="SMART" id="SM00573">
    <property type="entry name" value="HSA"/>
    <property type="match status" value="1"/>
</dbReference>
<evidence type="ECO:0000256" key="15">
    <source>
        <dbReference type="ARBA" id="ARBA00040599"/>
    </source>
</evidence>
<dbReference type="FunFam" id="3.40.50.10810:FF:000051">
    <property type="entry name" value="Helicase SWR1"/>
    <property type="match status" value="1"/>
</dbReference>
<dbReference type="PANTHER" id="PTHR45685:SF1">
    <property type="entry name" value="HELICASE SRCAP"/>
    <property type="match status" value="1"/>
</dbReference>
<keyword evidence="6 21" id="KW-0347">Helicase</keyword>
<feature type="compositionally biased region" description="Acidic residues" evidence="17">
    <location>
        <begin position="886"/>
        <end position="896"/>
    </location>
</feature>
<name>A0A511KI96_RHOTO</name>
<feature type="domain" description="Helicase ATP-binding" evidence="18">
    <location>
        <begin position="942"/>
        <end position="1107"/>
    </location>
</feature>
<dbReference type="CDD" id="cd18793">
    <property type="entry name" value="SF2_C_SNF"/>
    <property type="match status" value="1"/>
</dbReference>
<feature type="region of interest" description="Disordered" evidence="17">
    <location>
        <begin position="577"/>
        <end position="915"/>
    </location>
</feature>
<dbReference type="CDD" id="cd18003">
    <property type="entry name" value="DEXQc_SRCAP"/>
    <property type="match status" value="1"/>
</dbReference>
<feature type="compositionally biased region" description="Low complexity" evidence="17">
    <location>
        <begin position="768"/>
        <end position="791"/>
    </location>
</feature>
<dbReference type="PROSITE" id="PS51204">
    <property type="entry name" value="HSA"/>
    <property type="match status" value="1"/>
</dbReference>
<evidence type="ECO:0000256" key="9">
    <source>
        <dbReference type="ARBA" id="ARBA00023015"/>
    </source>
</evidence>
<dbReference type="GO" id="GO:0000812">
    <property type="term" value="C:Swr1 complex"/>
    <property type="evidence" value="ECO:0007669"/>
    <property type="project" value="TreeGrafter"/>
</dbReference>
<feature type="compositionally biased region" description="Acidic residues" evidence="17">
    <location>
        <begin position="681"/>
        <end position="697"/>
    </location>
</feature>
<evidence type="ECO:0000259" key="20">
    <source>
        <dbReference type="PROSITE" id="PS51204"/>
    </source>
</evidence>
<evidence type="ECO:0000256" key="5">
    <source>
        <dbReference type="ARBA" id="ARBA00022801"/>
    </source>
</evidence>
<evidence type="ECO:0000256" key="12">
    <source>
        <dbReference type="ARBA" id="ARBA00023163"/>
    </source>
</evidence>
<feature type="compositionally biased region" description="Basic and acidic residues" evidence="17">
    <location>
        <begin position="861"/>
        <end position="883"/>
    </location>
</feature>
<dbReference type="InterPro" id="IPR014001">
    <property type="entry name" value="Helicase_ATP-bd"/>
</dbReference>
<feature type="compositionally biased region" description="Polar residues" evidence="17">
    <location>
        <begin position="616"/>
        <end position="630"/>
    </location>
</feature>
<dbReference type="InterPro" id="IPR027417">
    <property type="entry name" value="P-loop_NTPase"/>
</dbReference>
<dbReference type="PROSITE" id="PS51192">
    <property type="entry name" value="HELICASE_ATP_BIND_1"/>
    <property type="match status" value="1"/>
</dbReference>
<dbReference type="Gene3D" id="3.40.50.10810">
    <property type="entry name" value="Tandem AAA-ATPase domain"/>
    <property type="match status" value="1"/>
</dbReference>
<reference evidence="21 22" key="1">
    <citation type="submission" date="2019-07" db="EMBL/GenBank/DDBJ databases">
        <title>Rhodotorula toruloides NBRC10032 genome sequencing.</title>
        <authorList>
            <person name="Shida Y."/>
            <person name="Takaku H."/>
            <person name="Ogasawara W."/>
            <person name="Mori K."/>
        </authorList>
    </citation>
    <scope>NUCLEOTIDE SEQUENCE [LARGE SCALE GENOMIC DNA]</scope>
    <source>
        <strain evidence="21 22">NBRC10032</strain>
    </source>
</reference>
<evidence type="ECO:0000256" key="11">
    <source>
        <dbReference type="ARBA" id="ARBA00023159"/>
    </source>
</evidence>
<keyword evidence="13" id="KW-0539">Nucleus</keyword>
<dbReference type="Gene3D" id="1.20.120.850">
    <property type="entry name" value="SWI2/SNF2 ATPases, N-terminal domain"/>
    <property type="match status" value="1"/>
</dbReference>
<dbReference type="Pfam" id="PF00271">
    <property type="entry name" value="Helicase_C"/>
    <property type="match status" value="1"/>
</dbReference>
<comment type="caution">
    <text evidence="21">The sequence shown here is derived from an EMBL/GenBank/DDBJ whole genome shotgun (WGS) entry which is preliminary data.</text>
</comment>
<feature type="region of interest" description="Disordered" evidence="17">
    <location>
        <begin position="1"/>
        <end position="87"/>
    </location>
</feature>
<dbReference type="GO" id="GO:0006338">
    <property type="term" value="P:chromatin remodeling"/>
    <property type="evidence" value="ECO:0007669"/>
    <property type="project" value="TreeGrafter"/>
</dbReference>
<dbReference type="PROSITE" id="PS51194">
    <property type="entry name" value="HELICASE_CTER"/>
    <property type="match status" value="1"/>
</dbReference>
<dbReference type="GO" id="GO:0042393">
    <property type="term" value="F:histone binding"/>
    <property type="evidence" value="ECO:0007669"/>
    <property type="project" value="TreeGrafter"/>
</dbReference>
<evidence type="ECO:0000256" key="8">
    <source>
        <dbReference type="ARBA" id="ARBA00022853"/>
    </source>
</evidence>
<feature type="compositionally biased region" description="Basic residues" evidence="17">
    <location>
        <begin position="637"/>
        <end position="646"/>
    </location>
</feature>
<dbReference type="InterPro" id="IPR000330">
    <property type="entry name" value="SNF2_N"/>
</dbReference>
<feature type="compositionally biased region" description="Basic and acidic residues" evidence="17">
    <location>
        <begin position="250"/>
        <end position="262"/>
    </location>
</feature>
<dbReference type="SUPFAM" id="SSF52540">
    <property type="entry name" value="P-loop containing nucleoside triphosphate hydrolases"/>
    <property type="match status" value="2"/>
</dbReference>
<dbReference type="GO" id="GO:0004386">
    <property type="term" value="F:helicase activity"/>
    <property type="evidence" value="ECO:0007669"/>
    <property type="project" value="UniProtKB-KW"/>
</dbReference>
<keyword evidence="11" id="KW-0010">Activator</keyword>
<comment type="subcellular location">
    <subcellularLocation>
        <location evidence="1">Nucleus</location>
    </subcellularLocation>
</comment>
<evidence type="ECO:0000256" key="10">
    <source>
        <dbReference type="ARBA" id="ARBA00023125"/>
    </source>
</evidence>
<dbReference type="SMART" id="SM00487">
    <property type="entry name" value="DEXDc"/>
    <property type="match status" value="1"/>
</dbReference>
<evidence type="ECO:0000256" key="2">
    <source>
        <dbReference type="ARBA" id="ARBA00009220"/>
    </source>
</evidence>
<feature type="compositionally biased region" description="Acidic residues" evidence="17">
    <location>
        <begin position="827"/>
        <end position="837"/>
    </location>
</feature>
<gene>
    <name evidence="21" type="ORF">Rt10032_c07g3181</name>
</gene>
<dbReference type="SMART" id="SM00490">
    <property type="entry name" value="HELICc"/>
    <property type="match status" value="1"/>
</dbReference>
<evidence type="ECO:0000256" key="17">
    <source>
        <dbReference type="SAM" id="MobiDB-lite"/>
    </source>
</evidence>
<keyword evidence="4" id="KW-0547">Nucleotide-binding</keyword>
<dbReference type="Proteomes" id="UP000321518">
    <property type="component" value="Unassembled WGS sequence"/>
</dbReference>
<feature type="compositionally biased region" description="Low complexity" evidence="17">
    <location>
        <begin position="647"/>
        <end position="656"/>
    </location>
</feature>
<evidence type="ECO:0000256" key="4">
    <source>
        <dbReference type="ARBA" id="ARBA00022741"/>
    </source>
</evidence>
<keyword evidence="12" id="KW-0804">Transcription</keyword>
<evidence type="ECO:0000259" key="19">
    <source>
        <dbReference type="PROSITE" id="PS51194"/>
    </source>
</evidence>
<evidence type="ECO:0000313" key="21">
    <source>
        <dbReference type="EMBL" id="GEM09164.1"/>
    </source>
</evidence>
<feature type="compositionally biased region" description="Acidic residues" evidence="17">
    <location>
        <begin position="733"/>
        <end position="761"/>
    </location>
</feature>
<feature type="domain" description="Helicase C-terminal" evidence="19">
    <location>
        <begin position="1482"/>
        <end position="1632"/>
    </location>
</feature>
<dbReference type="Pfam" id="PF07529">
    <property type="entry name" value="HSA"/>
    <property type="match status" value="1"/>
</dbReference>
<accession>A0A511KI96</accession>
<feature type="domain" description="HSA" evidence="20">
    <location>
        <begin position="456"/>
        <end position="528"/>
    </location>
</feature>
<dbReference type="EMBL" id="BJWK01000007">
    <property type="protein sequence ID" value="GEM09164.1"/>
    <property type="molecule type" value="Genomic_DNA"/>
</dbReference>
<feature type="compositionally biased region" description="Acidic residues" evidence="17">
    <location>
        <begin position="588"/>
        <end position="614"/>
    </location>
</feature>
<evidence type="ECO:0000256" key="1">
    <source>
        <dbReference type="ARBA" id="ARBA00004123"/>
    </source>
</evidence>
<sequence length="1772" mass="195802">MARKARRATAKAAAAEPAGPPPPADQDGEDSTTGTAEGVATTATGVGADQLLDGAALNPSRGVDGDKSHLEGVPADASAPIELDTETGELLDGSAAVVNGGTDTSAAAQPASVAIAPPVFASPANLPPIPSTSQQPRPEREYTAEEVQAWREQQIDAKQAQLTEIVDRHDDLVRELFHLDRFVTLVGYDPAVAKADRSDVFQSFQANYDLFLNATPDGAAEGFGRRGTRRATTERKIGALATPDAAGRWGDPKGKGKAREDSSGPSFELSGSGRAGGKKAVGPRGRKAGSGSPAPSSCYGGGSLSPAPSANMPYKKRPSEVLAPSRSSSQIPFNLPPLPALPVGVGYKPVVANLADLPSMLKDDLPPLSPRSVKRRRLWAASDVTYSHMSQLPPDPEFDFSLPAFLGSWVSLDDDTDVAPPPPEEELDARAEYEHDILHQVEAIRAEGRELCNPDRTQSAEAKRPKDHQDWLVEHAIYFSQLVMQERKSHIALARKTARMVMKHFEEIRGKEDREQKEIERNQKALSRWTLREVRKKWKMAVNVVRARRKAEQQKEAKRLGKQQLDLMLNKSTTMLQAQQQEMAGEGSSDEEEDDEEGEEEDEEDEEEDEEDAESTSQAASTPADSSPAQTPLPKANGRRARRTARSRLSTSATPADVDKDAGDAFAGDEDDAERDKEDDAFAAEMEAEDQDDDDEMAGLAAEADMPIEELLRRSGYAAMMAEEAAGGAAEEHGEEGEEEEEEEEEADDVSMVDVVADEVGSEQVSGGNSTSSTNAAPSPSTPGTSAPAGPDLTAEEKEAEAMSEFGSEAGDDERDDEDARMAKEMEAEEGESDDEEMKGLAAEADMPIEELMRKYGYGGGEHREADAAESDRVKPEEEERNVSSEPEEQVDEAEGDEPKGEDGVEEMPQDGTDRQIVHLKPPFLLRATLRPYQQAGLEWLASLYTSGVNGILADEMGLGKTIQTISLLAHLACDKGQWGPHLVVVPTSVMLNWEMEFRKFFPGFKLLTYYGTQKERKKKREGWNTENAFNVCITSYQLVLADQHIFRRKPWHYLILDEAHHIKNFRSQRWQTLLGFNARHRLLLTGTPLQNNLMELWSLLYFLMPHGLITDGSGPFAEHADFQAWFSNPMEKAIESGEVMDAEMQATVNKLHTILRPYLLRRLKAEVETQMPGKTESVIYCRMSKRQRFLYDDFMSRAQTRDTLASGHFLSIINCLMQLRKVCNHPDLFEVRPIVTSFSMQRSVVSGFEPSELLIRKRLLEDEPIAKMDWTTLTLVKPWQEETTSTVAGQIRLHLDASTSFPYLHRVPMDVNLAAPPPRDTKTIAGWRRYRAWQEHHAILSRLNRLAVVNRRRCLSSTPYFGADLLHLLREPTRSSELLPTDAIRADRGALSRPSIVPHMILSHEQRASALEETISLFSFATPKVRAHDMKHHALPGMSQDDVDDIEEEAPAELLHAASTKLTVAFPDRSLLQYDCGKLQKLDELLRECKAGGHRALIFTQMTKVLDILEEFLSYQGYRYLRLDGSTKIEQRQALTERFNSNDKILCFISSTRAGGLGINLQGADTVIFYDSDWNPALDRQCQDRAHRIGQTREVRIWRFVTEHSIEENMLKKANQKRKLDQMVIAEGEFTTDHLQKLDWRDYLDDGQLAELGVDAGAGGGGDTGTGANAVQSAAEIRQALAAAEDAEDVAAAKAAEQEIEIDRTDFGNEGQQASRTAATFGKDGLVNTTAAGQKEEEEDPLAGTIDGVMVRTPLEQILRSQGEMHFDSLR</sequence>
<evidence type="ECO:0000256" key="6">
    <source>
        <dbReference type="ARBA" id="ARBA00022806"/>
    </source>
</evidence>
<evidence type="ECO:0000256" key="3">
    <source>
        <dbReference type="ARBA" id="ARBA00011826"/>
    </source>
</evidence>
<comment type="similarity">
    <text evidence="2">Belongs to the SNF2/RAD54 helicase family. SWR1 subfamily.</text>
</comment>
<evidence type="ECO:0000256" key="16">
    <source>
        <dbReference type="ARBA" id="ARBA00074297"/>
    </source>
</evidence>
<proteinExistence type="inferred from homology"/>
<evidence type="ECO:0000313" key="22">
    <source>
        <dbReference type="Proteomes" id="UP000321518"/>
    </source>
</evidence>
<evidence type="ECO:0000256" key="7">
    <source>
        <dbReference type="ARBA" id="ARBA00022840"/>
    </source>
</evidence>
<dbReference type="Pfam" id="PF00176">
    <property type="entry name" value="SNF2-rel_dom"/>
    <property type="match status" value="1"/>
</dbReference>
<dbReference type="InterPro" id="IPR049730">
    <property type="entry name" value="SNF2/RAD54-like_C"/>
</dbReference>
<organism evidence="21 22">
    <name type="scientific">Rhodotorula toruloides</name>
    <name type="common">Yeast</name>
    <name type="synonym">Rhodosporidium toruloides</name>
    <dbReference type="NCBI Taxonomy" id="5286"/>
    <lineage>
        <taxon>Eukaryota</taxon>
        <taxon>Fungi</taxon>
        <taxon>Dikarya</taxon>
        <taxon>Basidiomycota</taxon>
        <taxon>Pucciniomycotina</taxon>
        <taxon>Microbotryomycetes</taxon>
        <taxon>Sporidiobolales</taxon>
        <taxon>Sporidiobolaceae</taxon>
        <taxon>Rhodotorula</taxon>
    </lineage>
</organism>
<dbReference type="GO" id="GO:0003677">
    <property type="term" value="F:DNA binding"/>
    <property type="evidence" value="ECO:0007669"/>
    <property type="project" value="UniProtKB-KW"/>
</dbReference>
<comment type="subunit">
    <text evidence="3">Component of the SWR1 chromatin-remodeling complex.</text>
</comment>
<keyword evidence="5" id="KW-0378">Hydrolase</keyword>
<evidence type="ECO:0000259" key="18">
    <source>
        <dbReference type="PROSITE" id="PS51192"/>
    </source>
</evidence>
<dbReference type="GO" id="GO:0005524">
    <property type="term" value="F:ATP binding"/>
    <property type="evidence" value="ECO:0007669"/>
    <property type="project" value="UniProtKB-KW"/>
</dbReference>
<keyword evidence="9" id="KW-0805">Transcription regulation</keyword>
<keyword evidence="10" id="KW-0238">DNA-binding</keyword>
<dbReference type="InterPro" id="IPR050520">
    <property type="entry name" value="INO80/SWR1_helicase"/>
</dbReference>
<protein>
    <recommendedName>
        <fullName evidence="15">Helicase SWR1</fullName>
    </recommendedName>
    <alternativeName>
        <fullName evidence="16">Helicase swr1</fullName>
    </alternativeName>
</protein>
<dbReference type="InterPro" id="IPR014012">
    <property type="entry name" value="HSA_dom"/>
</dbReference>
<keyword evidence="8" id="KW-0156">Chromatin regulator</keyword>
<dbReference type="InterPro" id="IPR038718">
    <property type="entry name" value="SNF2-like_sf"/>
</dbReference>